<dbReference type="Proteomes" id="UP001234989">
    <property type="component" value="Chromosome 4"/>
</dbReference>
<organism evidence="2 3">
    <name type="scientific">Solanum verrucosum</name>
    <dbReference type="NCBI Taxonomy" id="315347"/>
    <lineage>
        <taxon>Eukaryota</taxon>
        <taxon>Viridiplantae</taxon>
        <taxon>Streptophyta</taxon>
        <taxon>Embryophyta</taxon>
        <taxon>Tracheophyta</taxon>
        <taxon>Spermatophyta</taxon>
        <taxon>Magnoliopsida</taxon>
        <taxon>eudicotyledons</taxon>
        <taxon>Gunneridae</taxon>
        <taxon>Pentapetalae</taxon>
        <taxon>asterids</taxon>
        <taxon>lamiids</taxon>
        <taxon>Solanales</taxon>
        <taxon>Solanaceae</taxon>
        <taxon>Solanoideae</taxon>
        <taxon>Solaneae</taxon>
        <taxon>Solanum</taxon>
    </lineage>
</organism>
<name>A0AAF0QMI2_SOLVR</name>
<evidence type="ECO:0000313" key="2">
    <source>
        <dbReference type="EMBL" id="WMV25996.1"/>
    </source>
</evidence>
<feature type="domain" description="Reverse transcriptase/retrotransposon-derived protein RNase H-like" evidence="1">
    <location>
        <begin position="20"/>
        <end position="65"/>
    </location>
</feature>
<dbReference type="Pfam" id="PF17919">
    <property type="entry name" value="RT_RNaseH_2"/>
    <property type="match status" value="1"/>
</dbReference>
<dbReference type="AlphaFoldDB" id="A0AAF0QMI2"/>
<proteinExistence type="predicted"/>
<evidence type="ECO:0000259" key="1">
    <source>
        <dbReference type="Pfam" id="PF17919"/>
    </source>
</evidence>
<accession>A0AAF0QMI2</accession>
<dbReference type="SUPFAM" id="SSF56672">
    <property type="entry name" value="DNA/RNA polymerases"/>
    <property type="match status" value="1"/>
</dbReference>
<dbReference type="InterPro" id="IPR043502">
    <property type="entry name" value="DNA/RNA_pol_sf"/>
</dbReference>
<evidence type="ECO:0000313" key="3">
    <source>
        <dbReference type="Proteomes" id="UP001234989"/>
    </source>
</evidence>
<dbReference type="InterPro" id="IPR041577">
    <property type="entry name" value="RT_RNaseH_2"/>
</dbReference>
<protein>
    <recommendedName>
        <fullName evidence="1">Reverse transcriptase/retrotransposon-derived protein RNase H-like domain-containing protein</fullName>
    </recommendedName>
</protein>
<sequence>MVVNTKESLPFVRFPDGVSRESFQELKDRLTSTPVLALPDGSEGYVVYCDASGVGLGCVPMQHAGLTFIRLASPFPPELPELG</sequence>
<dbReference type="EMBL" id="CP133615">
    <property type="protein sequence ID" value="WMV25996.1"/>
    <property type="molecule type" value="Genomic_DNA"/>
</dbReference>
<feature type="non-terminal residue" evidence="2">
    <location>
        <position position="83"/>
    </location>
</feature>
<keyword evidence="3" id="KW-1185">Reference proteome</keyword>
<gene>
    <name evidence="2" type="ORF">MTR67_019381</name>
</gene>
<reference evidence="2" key="1">
    <citation type="submission" date="2023-08" db="EMBL/GenBank/DDBJ databases">
        <title>A de novo genome assembly of Solanum verrucosum Schlechtendal, a Mexican diploid species geographically isolated from the other diploid A-genome species in potato relatives.</title>
        <authorList>
            <person name="Hosaka K."/>
        </authorList>
    </citation>
    <scope>NUCLEOTIDE SEQUENCE</scope>
    <source>
        <tissue evidence="2">Young leaves</tissue>
    </source>
</reference>